<dbReference type="PROSITE" id="PS01104">
    <property type="entry name" value="RIBOSOMAL_L13E"/>
    <property type="match status" value="1"/>
</dbReference>
<proteinExistence type="predicted"/>
<protein>
    <recommendedName>
        <fullName evidence="2">50S ribosomal protein L13e</fullName>
    </recommendedName>
</protein>
<comment type="caution">
    <text evidence="1">The sequence shown here is derived from an EMBL/GenBank/DDBJ whole genome shotgun (WGS) entry which is preliminary data.</text>
</comment>
<organism evidence="1">
    <name type="scientific">marine sediment metagenome</name>
    <dbReference type="NCBI Taxonomy" id="412755"/>
    <lineage>
        <taxon>unclassified sequences</taxon>
        <taxon>metagenomes</taxon>
        <taxon>ecological metagenomes</taxon>
    </lineage>
</organism>
<evidence type="ECO:0008006" key="2">
    <source>
        <dbReference type="Google" id="ProtNLM"/>
    </source>
</evidence>
<name>A0A0F9ISK1_9ZZZZ</name>
<gene>
    <name evidence="1" type="ORF">LCGC14_1542960</name>
</gene>
<feature type="non-terminal residue" evidence="1">
    <location>
        <position position="114"/>
    </location>
</feature>
<accession>A0A0F9ISK1</accession>
<reference evidence="1" key="1">
    <citation type="journal article" date="2015" name="Nature">
        <title>Complex archaea that bridge the gap between prokaryotes and eukaryotes.</title>
        <authorList>
            <person name="Spang A."/>
            <person name="Saw J.H."/>
            <person name="Jorgensen S.L."/>
            <person name="Zaremba-Niedzwiedzka K."/>
            <person name="Martijn J."/>
            <person name="Lind A.E."/>
            <person name="van Eijk R."/>
            <person name="Schleper C."/>
            <person name="Guy L."/>
            <person name="Ettema T.J."/>
        </authorList>
    </citation>
    <scope>NUCLEOTIDE SEQUENCE</scope>
</reference>
<dbReference type="GO" id="GO:0005840">
    <property type="term" value="C:ribosome"/>
    <property type="evidence" value="ECO:0007669"/>
    <property type="project" value="InterPro"/>
</dbReference>
<dbReference type="EMBL" id="LAZR01011698">
    <property type="protein sequence ID" value="KKM60329.1"/>
    <property type="molecule type" value="Genomic_DNA"/>
</dbReference>
<evidence type="ECO:0000313" key="1">
    <source>
        <dbReference type="EMBL" id="KKM60329.1"/>
    </source>
</evidence>
<dbReference type="AlphaFoldDB" id="A0A0F9ISK1"/>
<dbReference type="GO" id="GO:0003735">
    <property type="term" value="F:structural constituent of ribosome"/>
    <property type="evidence" value="ECO:0007669"/>
    <property type="project" value="InterPro"/>
</dbReference>
<dbReference type="InterPro" id="IPR018256">
    <property type="entry name" value="Ribosomal_eL13_CS"/>
</dbReference>
<dbReference type="GO" id="GO:0006412">
    <property type="term" value="P:translation"/>
    <property type="evidence" value="ECO:0007669"/>
    <property type="project" value="InterPro"/>
</dbReference>
<sequence>MDSKQRLISRVKSPAKDAHLREGKGFSLEEIKNAGKSVGLFNTLKINIDFFRKSSYPENIEKLKSLKVEKKKKKKPFVKKEKRRTPFKSKIEKTKEKEVKVIEKFPTKIATIKA</sequence>